<reference evidence="1 2" key="1">
    <citation type="submission" date="2020-08" db="EMBL/GenBank/DDBJ databases">
        <authorList>
            <person name="Hejnol A."/>
        </authorList>
    </citation>
    <scope>NUCLEOTIDE SEQUENCE [LARGE SCALE GENOMIC DNA]</scope>
</reference>
<keyword evidence="2" id="KW-1185">Reference proteome</keyword>
<accession>A0A7I8VF96</accession>
<comment type="caution">
    <text evidence="1">The sequence shown here is derived from an EMBL/GenBank/DDBJ whole genome shotgun (WGS) entry which is preliminary data.</text>
</comment>
<organism evidence="1 2">
    <name type="scientific">Dimorphilus gyrociliatus</name>
    <dbReference type="NCBI Taxonomy" id="2664684"/>
    <lineage>
        <taxon>Eukaryota</taxon>
        <taxon>Metazoa</taxon>
        <taxon>Spiralia</taxon>
        <taxon>Lophotrochozoa</taxon>
        <taxon>Annelida</taxon>
        <taxon>Polychaeta</taxon>
        <taxon>Polychaeta incertae sedis</taxon>
        <taxon>Dinophilidae</taxon>
        <taxon>Dimorphilus</taxon>
    </lineage>
</organism>
<dbReference type="AlphaFoldDB" id="A0A7I8VF96"/>
<dbReference type="EMBL" id="CAJFCJ010000005">
    <property type="protein sequence ID" value="CAD5114642.1"/>
    <property type="molecule type" value="Genomic_DNA"/>
</dbReference>
<evidence type="ECO:0000313" key="1">
    <source>
        <dbReference type="EMBL" id="CAD5114642.1"/>
    </source>
</evidence>
<name>A0A7I8VF96_9ANNE</name>
<proteinExistence type="predicted"/>
<sequence>MFTSKYMINLSRRENVKNDETLICQEKIQDKANKYEKNQEDKMENVDYILEDFQMELSMELTKIRGERSKELNNFHQNINKLMSMIENKENSYLSDIERFYDEKELKIGEINQEINDLKTCARILPFNSIKEKISYMKNKLKCDITNILFKDNFFEAHQFINELKTGTVVLNRFNEERIGLNLGSKSSRIGNSPLSVTSIESSFEYSTELDEYPSIIVSNNDGFYGLTKDEIIHLDTKEVLYYPLKAMDFNIRDLTVTEKGQICFLSRRKDQSKSDSYNYIIDTLDKSPLFLHIVGHNQSILLSEKVGKTGENIFCFFPKNEILIHNTNFNYFYSFKKGMSVEFITDLKVKDNIIYVLQSEFDVRYYNVFSQDIIENFIGKRISVFLINQQLLLKEYLINKLKGGHFLLTNKEMIFIVDPYEKKLIALPQKNMFRNGYLRCYRFIRNEIIFCIQNLSNMNKLTFKYFPL</sequence>
<protein>
    <submittedName>
        <fullName evidence="1">Uncharacterized protein</fullName>
    </submittedName>
</protein>
<evidence type="ECO:0000313" key="2">
    <source>
        <dbReference type="Proteomes" id="UP000549394"/>
    </source>
</evidence>
<dbReference type="Proteomes" id="UP000549394">
    <property type="component" value="Unassembled WGS sequence"/>
</dbReference>
<gene>
    <name evidence="1" type="ORF">DGYR_LOCUS3469</name>
</gene>